<dbReference type="GO" id="GO:0016491">
    <property type="term" value="F:oxidoreductase activity"/>
    <property type="evidence" value="ECO:0007669"/>
    <property type="project" value="UniProtKB-KW"/>
</dbReference>
<sequence length="194" mass="21656">MQSKLVLSMVFLTLSLLNLAYVVRRVRNPYTAASAAPSYAYRGHDFPEVFPVDDLNAGHPVYLHAEDSVHYPLRGTASDLQWLALTSAGAGYVRLGPSDRQFVLTMFHEMHCLRILNLAFRRQTRLEHVEHCLNYIRHGALCAPDLTLEPGDFEDSERGGGYTAGTHMCKDWGAVYAGSNANFRTWNASTTVAH</sequence>
<keyword evidence="4" id="KW-0732">Signal</keyword>
<organism evidence="5 6">
    <name type="scientific">Phanerochaete sordida</name>
    <dbReference type="NCBI Taxonomy" id="48140"/>
    <lineage>
        <taxon>Eukaryota</taxon>
        <taxon>Fungi</taxon>
        <taxon>Dikarya</taxon>
        <taxon>Basidiomycota</taxon>
        <taxon>Agaricomycotina</taxon>
        <taxon>Agaricomycetes</taxon>
        <taxon>Polyporales</taxon>
        <taxon>Phanerochaetaceae</taxon>
        <taxon>Phanerochaete</taxon>
    </lineage>
</organism>
<feature type="chain" id="PRO_5040131324" description="Oxidase ustYa" evidence="4">
    <location>
        <begin position="21"/>
        <end position="194"/>
    </location>
</feature>
<evidence type="ECO:0000313" key="5">
    <source>
        <dbReference type="EMBL" id="GJE88769.1"/>
    </source>
</evidence>
<comment type="caution">
    <text evidence="5">The sequence shown here is derived from an EMBL/GenBank/DDBJ whole genome shotgun (WGS) entry which is preliminary data.</text>
</comment>
<dbReference type="AlphaFoldDB" id="A0A9P3G6J2"/>
<keyword evidence="2" id="KW-0560">Oxidoreductase</keyword>
<evidence type="ECO:0000256" key="1">
    <source>
        <dbReference type="ARBA" id="ARBA00004685"/>
    </source>
</evidence>
<feature type="signal peptide" evidence="4">
    <location>
        <begin position="1"/>
        <end position="20"/>
    </location>
</feature>
<evidence type="ECO:0000256" key="4">
    <source>
        <dbReference type="SAM" id="SignalP"/>
    </source>
</evidence>
<comment type="similarity">
    <text evidence="3">Belongs to the ustYa family.</text>
</comment>
<dbReference type="GO" id="GO:0043386">
    <property type="term" value="P:mycotoxin biosynthetic process"/>
    <property type="evidence" value="ECO:0007669"/>
    <property type="project" value="InterPro"/>
</dbReference>
<evidence type="ECO:0000256" key="3">
    <source>
        <dbReference type="ARBA" id="ARBA00035112"/>
    </source>
</evidence>
<proteinExistence type="inferred from homology"/>
<evidence type="ECO:0008006" key="7">
    <source>
        <dbReference type="Google" id="ProtNLM"/>
    </source>
</evidence>
<dbReference type="Proteomes" id="UP000703269">
    <property type="component" value="Unassembled WGS sequence"/>
</dbReference>
<protein>
    <recommendedName>
        <fullName evidence="7">Oxidase ustYa</fullName>
    </recommendedName>
</protein>
<dbReference type="InterPro" id="IPR021765">
    <property type="entry name" value="UstYa-like"/>
</dbReference>
<reference evidence="5 6" key="1">
    <citation type="submission" date="2021-08" db="EMBL/GenBank/DDBJ databases">
        <title>Draft Genome Sequence of Phanerochaete sordida strain YK-624.</title>
        <authorList>
            <person name="Mori T."/>
            <person name="Dohra H."/>
            <person name="Suzuki T."/>
            <person name="Kawagishi H."/>
            <person name="Hirai H."/>
        </authorList>
    </citation>
    <scope>NUCLEOTIDE SEQUENCE [LARGE SCALE GENOMIC DNA]</scope>
    <source>
        <strain evidence="5 6">YK-624</strain>
    </source>
</reference>
<gene>
    <name evidence="5" type="ORF">PsYK624_048550</name>
</gene>
<keyword evidence="6" id="KW-1185">Reference proteome</keyword>
<evidence type="ECO:0000313" key="6">
    <source>
        <dbReference type="Proteomes" id="UP000703269"/>
    </source>
</evidence>
<dbReference type="PANTHER" id="PTHR33365">
    <property type="entry name" value="YALI0B05434P"/>
    <property type="match status" value="1"/>
</dbReference>
<dbReference type="OrthoDB" id="3687641at2759"/>
<accession>A0A9P3G6J2</accession>
<comment type="pathway">
    <text evidence="1">Mycotoxin biosynthesis.</text>
</comment>
<dbReference type="EMBL" id="BPQB01000010">
    <property type="protein sequence ID" value="GJE88769.1"/>
    <property type="molecule type" value="Genomic_DNA"/>
</dbReference>
<evidence type="ECO:0000256" key="2">
    <source>
        <dbReference type="ARBA" id="ARBA00023002"/>
    </source>
</evidence>
<dbReference type="PANTHER" id="PTHR33365:SF11">
    <property type="entry name" value="TAT PATHWAY SIGNAL SEQUENCE"/>
    <property type="match status" value="1"/>
</dbReference>
<name>A0A9P3G6J2_9APHY</name>
<dbReference type="Pfam" id="PF11807">
    <property type="entry name" value="UstYa"/>
    <property type="match status" value="1"/>
</dbReference>